<dbReference type="GO" id="GO:0016705">
    <property type="term" value="F:oxidoreductase activity, acting on paired donors, with incorporation or reduction of molecular oxygen"/>
    <property type="evidence" value="ECO:0007669"/>
    <property type="project" value="InterPro"/>
</dbReference>
<dbReference type="AlphaFoldDB" id="A0A0T6B978"/>
<comment type="function">
    <text evidence="2">May be involved in the metabolism of insect hormones and in the breakdown of synthetic insecticides.</text>
</comment>
<proteinExistence type="inferred from homology"/>
<organism evidence="17 18">
    <name type="scientific">Oryctes borbonicus</name>
    <dbReference type="NCBI Taxonomy" id="1629725"/>
    <lineage>
        <taxon>Eukaryota</taxon>
        <taxon>Metazoa</taxon>
        <taxon>Ecdysozoa</taxon>
        <taxon>Arthropoda</taxon>
        <taxon>Hexapoda</taxon>
        <taxon>Insecta</taxon>
        <taxon>Pterygota</taxon>
        <taxon>Neoptera</taxon>
        <taxon>Endopterygota</taxon>
        <taxon>Coleoptera</taxon>
        <taxon>Polyphaga</taxon>
        <taxon>Scarabaeiformia</taxon>
        <taxon>Scarabaeidae</taxon>
        <taxon>Dynastinae</taxon>
        <taxon>Oryctes</taxon>
    </lineage>
</organism>
<reference evidence="17 18" key="1">
    <citation type="submission" date="2015-09" db="EMBL/GenBank/DDBJ databases">
        <title>Draft genome of the scarab beetle Oryctes borbonicus.</title>
        <authorList>
            <person name="Meyer J.M."/>
            <person name="Markov G.V."/>
            <person name="Baskaran P."/>
            <person name="Herrmann M."/>
            <person name="Sommer R.J."/>
            <person name="Roedelsperger C."/>
        </authorList>
    </citation>
    <scope>NUCLEOTIDE SEQUENCE [LARGE SCALE GENOMIC DNA]</scope>
    <source>
        <strain evidence="17">OB123</strain>
        <tissue evidence="17">Whole animal</tissue>
    </source>
</reference>
<dbReference type="InterPro" id="IPR017972">
    <property type="entry name" value="Cyt_P450_CS"/>
</dbReference>
<dbReference type="PANTHER" id="PTHR24292:SF84">
    <property type="entry name" value="CYTOCHROME P450 28A5-RELATED"/>
    <property type="match status" value="1"/>
</dbReference>
<comment type="subcellular location">
    <subcellularLocation>
        <location evidence="4">Endoplasmic reticulum membrane</location>
        <topology evidence="4">Peripheral membrane protein</topology>
    </subcellularLocation>
    <subcellularLocation>
        <location evidence="3">Microsome membrane</location>
        <topology evidence="3">Peripheral membrane protein</topology>
    </subcellularLocation>
</comment>
<dbReference type="InterPro" id="IPR002401">
    <property type="entry name" value="Cyt_P450_E_grp-I"/>
</dbReference>
<keyword evidence="8" id="KW-0256">Endoplasmic reticulum</keyword>
<dbReference type="InterPro" id="IPR036396">
    <property type="entry name" value="Cyt_P450_sf"/>
</dbReference>
<evidence type="ECO:0000313" key="17">
    <source>
        <dbReference type="EMBL" id="KRT83904.1"/>
    </source>
</evidence>
<comment type="cofactor">
    <cofactor evidence="1 14">
        <name>heme</name>
        <dbReference type="ChEBI" id="CHEBI:30413"/>
    </cofactor>
</comment>
<dbReference type="Gene3D" id="1.10.630.10">
    <property type="entry name" value="Cytochrome P450"/>
    <property type="match status" value="1"/>
</dbReference>
<dbReference type="Pfam" id="PF00067">
    <property type="entry name" value="p450"/>
    <property type="match status" value="1"/>
</dbReference>
<dbReference type="CDD" id="cd11056">
    <property type="entry name" value="CYP6-like"/>
    <property type="match status" value="1"/>
</dbReference>
<keyword evidence="12 15" id="KW-0503">Monooxygenase</keyword>
<dbReference type="PROSITE" id="PS00086">
    <property type="entry name" value="CYTOCHROME_P450"/>
    <property type="match status" value="1"/>
</dbReference>
<evidence type="ECO:0000256" key="2">
    <source>
        <dbReference type="ARBA" id="ARBA00003690"/>
    </source>
</evidence>
<dbReference type="GO" id="GO:0004497">
    <property type="term" value="F:monooxygenase activity"/>
    <property type="evidence" value="ECO:0007669"/>
    <property type="project" value="UniProtKB-KW"/>
</dbReference>
<dbReference type="OrthoDB" id="2789670at2759"/>
<evidence type="ECO:0000256" key="11">
    <source>
        <dbReference type="ARBA" id="ARBA00023004"/>
    </source>
</evidence>
<dbReference type="PRINTS" id="PR00463">
    <property type="entry name" value="EP450I"/>
</dbReference>
<dbReference type="EMBL" id="LJIG01009026">
    <property type="protein sequence ID" value="KRT83904.1"/>
    <property type="molecule type" value="Genomic_DNA"/>
</dbReference>
<keyword evidence="18" id="KW-1185">Reference proteome</keyword>
<sequence length="515" mass="59120">WILRSTIWPRASITNMFYALLVIVLVLAVLYKYANNTFDYWKKRNVPFHPPVTFFGNLRDSITMKRSLGQIYTEIYNSYPNAPYVGFFKMRKPGLLIRDIEIIKNIFIKDFNSFQKNDFFVDENVDPIFSRNPFVQHGERWKTSRSQLSYCFTSGKMKHMFPLMHAISQNMVKYIENEIKLGGNPFETKELAGKFTSDNVATCAFGMDGKSFEDPNSEFRSVGRRILQPSISLNIKMLLMTLFPACTKLLKIRFVPQDAADYFKNIIQTTLKYRKDNKIVRNDFLDVVTQMKFKSDDPPLDEDDITAHAISFFGDGFETSSIALSFTLYNLAANLDVQEKLRDEIHKTIESNDGELTYESVQSMTYLDCVLSESLRMHPPGVSLSKICTATYNLPPCDESGKEVEIEADTPIVIPVYGLHNDPKYFPNPEVFDPERFSDHSTIVKGSYLPFGEGARICVGMKFAILQVKIAIISIVQNFDIRVNKKTKQPLEIDPTHFLLLAKGGLWLDYHKLDK</sequence>
<name>A0A0T6B978_9SCAR</name>
<evidence type="ECO:0000256" key="10">
    <source>
        <dbReference type="ARBA" id="ARBA00023002"/>
    </source>
</evidence>
<evidence type="ECO:0000256" key="12">
    <source>
        <dbReference type="ARBA" id="ARBA00023033"/>
    </source>
</evidence>
<keyword evidence="10 15" id="KW-0560">Oxidoreductase</keyword>
<dbReference type="GO" id="GO:0005506">
    <property type="term" value="F:iron ion binding"/>
    <property type="evidence" value="ECO:0007669"/>
    <property type="project" value="InterPro"/>
</dbReference>
<dbReference type="SUPFAM" id="SSF48264">
    <property type="entry name" value="Cytochrome P450"/>
    <property type="match status" value="1"/>
</dbReference>
<evidence type="ECO:0000256" key="5">
    <source>
        <dbReference type="ARBA" id="ARBA00010617"/>
    </source>
</evidence>
<keyword evidence="9" id="KW-0492">Microsome</keyword>
<gene>
    <name evidence="17" type="ORF">AMK59_3461</name>
</gene>
<evidence type="ECO:0000256" key="14">
    <source>
        <dbReference type="PIRSR" id="PIRSR602401-1"/>
    </source>
</evidence>
<dbReference type="InterPro" id="IPR050476">
    <property type="entry name" value="Insect_CytP450_Detox"/>
</dbReference>
<dbReference type="FunFam" id="1.10.630.10:FF:000042">
    <property type="entry name" value="Cytochrome P450"/>
    <property type="match status" value="1"/>
</dbReference>
<evidence type="ECO:0000256" key="8">
    <source>
        <dbReference type="ARBA" id="ARBA00022824"/>
    </source>
</evidence>
<dbReference type="Proteomes" id="UP000051574">
    <property type="component" value="Unassembled WGS sequence"/>
</dbReference>
<dbReference type="GO" id="GO:0005789">
    <property type="term" value="C:endoplasmic reticulum membrane"/>
    <property type="evidence" value="ECO:0007669"/>
    <property type="project" value="UniProtKB-SubCell"/>
</dbReference>
<comment type="similarity">
    <text evidence="5 15">Belongs to the cytochrome P450 family.</text>
</comment>
<evidence type="ECO:0000313" key="18">
    <source>
        <dbReference type="Proteomes" id="UP000051574"/>
    </source>
</evidence>
<evidence type="ECO:0000256" key="1">
    <source>
        <dbReference type="ARBA" id="ARBA00001971"/>
    </source>
</evidence>
<keyword evidence="16" id="KW-1133">Transmembrane helix</keyword>
<evidence type="ECO:0000256" key="16">
    <source>
        <dbReference type="SAM" id="Phobius"/>
    </source>
</evidence>
<dbReference type="InterPro" id="IPR001128">
    <property type="entry name" value="Cyt_P450"/>
</dbReference>
<evidence type="ECO:0000256" key="9">
    <source>
        <dbReference type="ARBA" id="ARBA00022848"/>
    </source>
</evidence>
<keyword evidence="7 14" id="KW-0479">Metal-binding</keyword>
<feature type="binding site" description="axial binding residue" evidence="14">
    <location>
        <position position="458"/>
    </location>
    <ligand>
        <name>heme</name>
        <dbReference type="ChEBI" id="CHEBI:30413"/>
    </ligand>
    <ligandPart>
        <name>Fe</name>
        <dbReference type="ChEBI" id="CHEBI:18248"/>
    </ligandPart>
</feature>
<feature type="non-terminal residue" evidence="17">
    <location>
        <position position="1"/>
    </location>
</feature>
<accession>A0A0T6B978</accession>
<evidence type="ECO:0000256" key="4">
    <source>
        <dbReference type="ARBA" id="ARBA00004406"/>
    </source>
</evidence>
<protein>
    <submittedName>
        <fullName evidence="17">Cytochrome P450</fullName>
    </submittedName>
</protein>
<keyword evidence="13 16" id="KW-0472">Membrane</keyword>
<keyword evidence="16" id="KW-0812">Transmembrane</keyword>
<evidence type="ECO:0000256" key="7">
    <source>
        <dbReference type="ARBA" id="ARBA00022723"/>
    </source>
</evidence>
<dbReference type="PANTHER" id="PTHR24292">
    <property type="entry name" value="CYTOCHROME P450"/>
    <property type="match status" value="1"/>
</dbReference>
<comment type="caution">
    <text evidence="17">The sequence shown here is derived from an EMBL/GenBank/DDBJ whole genome shotgun (WGS) entry which is preliminary data.</text>
</comment>
<keyword evidence="11 14" id="KW-0408">Iron</keyword>
<feature type="transmembrane region" description="Helical" evidence="16">
    <location>
        <begin position="16"/>
        <end position="34"/>
    </location>
</feature>
<evidence type="ECO:0000256" key="3">
    <source>
        <dbReference type="ARBA" id="ARBA00004174"/>
    </source>
</evidence>
<keyword evidence="6 14" id="KW-0349">Heme</keyword>
<evidence type="ECO:0000256" key="15">
    <source>
        <dbReference type="RuleBase" id="RU000461"/>
    </source>
</evidence>
<evidence type="ECO:0000256" key="6">
    <source>
        <dbReference type="ARBA" id="ARBA00022617"/>
    </source>
</evidence>
<dbReference type="GO" id="GO:0020037">
    <property type="term" value="F:heme binding"/>
    <property type="evidence" value="ECO:0007669"/>
    <property type="project" value="InterPro"/>
</dbReference>
<evidence type="ECO:0000256" key="13">
    <source>
        <dbReference type="ARBA" id="ARBA00023136"/>
    </source>
</evidence>
<dbReference type="PRINTS" id="PR00385">
    <property type="entry name" value="P450"/>
</dbReference>